<dbReference type="OrthoDB" id="3382047at2"/>
<dbReference type="PANTHER" id="PTHR33620">
    <property type="entry name" value="UREASE ACCESSORY PROTEIN F"/>
    <property type="match status" value="1"/>
</dbReference>
<name>A0A3N4Z5P0_9MICO</name>
<evidence type="ECO:0000256" key="2">
    <source>
        <dbReference type="ARBA" id="ARBA00023186"/>
    </source>
</evidence>
<evidence type="ECO:0000313" key="5">
    <source>
        <dbReference type="Proteomes" id="UP000280726"/>
    </source>
</evidence>
<protein>
    <submittedName>
        <fullName evidence="4">Urease accessory protein</fullName>
    </submittedName>
</protein>
<evidence type="ECO:0000256" key="1">
    <source>
        <dbReference type="ARBA" id="ARBA00022988"/>
    </source>
</evidence>
<keyword evidence="1" id="KW-0996">Nickel insertion</keyword>
<evidence type="ECO:0000313" key="4">
    <source>
        <dbReference type="EMBL" id="RPF26450.1"/>
    </source>
</evidence>
<feature type="compositionally biased region" description="Low complexity" evidence="3">
    <location>
        <begin position="117"/>
        <end position="134"/>
    </location>
</feature>
<keyword evidence="2" id="KW-0143">Chaperone</keyword>
<feature type="region of interest" description="Disordered" evidence="3">
    <location>
        <begin position="117"/>
        <end position="136"/>
    </location>
</feature>
<dbReference type="Gene3D" id="1.10.4190.10">
    <property type="entry name" value="Urease accessory protein UreF"/>
    <property type="match status" value="1"/>
</dbReference>
<dbReference type="Pfam" id="PF01730">
    <property type="entry name" value="UreF"/>
    <property type="match status" value="1"/>
</dbReference>
<dbReference type="PANTHER" id="PTHR33620:SF1">
    <property type="entry name" value="UREASE ACCESSORY PROTEIN F"/>
    <property type="match status" value="1"/>
</dbReference>
<keyword evidence="5" id="KW-1185">Reference proteome</keyword>
<dbReference type="AlphaFoldDB" id="A0A3N4Z5P0"/>
<proteinExistence type="predicted"/>
<dbReference type="EMBL" id="RKRA01000001">
    <property type="protein sequence ID" value="RPF26450.1"/>
    <property type="molecule type" value="Genomic_DNA"/>
</dbReference>
<dbReference type="InterPro" id="IPR002639">
    <property type="entry name" value="UreF"/>
</dbReference>
<dbReference type="RefSeq" id="WP_123915047.1">
    <property type="nucleotide sequence ID" value="NZ_RKRA01000001.1"/>
</dbReference>
<dbReference type="GO" id="GO:0016151">
    <property type="term" value="F:nickel cation binding"/>
    <property type="evidence" value="ECO:0007669"/>
    <property type="project" value="InterPro"/>
</dbReference>
<reference evidence="4 5" key="1">
    <citation type="submission" date="2018-11" db="EMBL/GenBank/DDBJ databases">
        <title>Sequencing the genomes of 1000 actinobacteria strains.</title>
        <authorList>
            <person name="Klenk H.-P."/>
        </authorList>
    </citation>
    <scope>NUCLEOTIDE SEQUENCE [LARGE SCALE GENOMIC DNA]</scope>
    <source>
        <strain evidence="4 5">DSM 14418</strain>
    </source>
</reference>
<dbReference type="InterPro" id="IPR038277">
    <property type="entry name" value="UreF_sf"/>
</dbReference>
<dbReference type="Proteomes" id="UP000280726">
    <property type="component" value="Unassembled WGS sequence"/>
</dbReference>
<organism evidence="4 5">
    <name type="scientific">Georgenia muralis</name>
    <dbReference type="NCBI Taxonomy" id="154117"/>
    <lineage>
        <taxon>Bacteria</taxon>
        <taxon>Bacillati</taxon>
        <taxon>Actinomycetota</taxon>
        <taxon>Actinomycetes</taxon>
        <taxon>Micrococcales</taxon>
        <taxon>Bogoriellaceae</taxon>
        <taxon>Georgenia</taxon>
    </lineage>
</organism>
<accession>A0A3N4Z5P0</accession>
<gene>
    <name evidence="4" type="ORF">EDD32_0891</name>
</gene>
<evidence type="ECO:0000256" key="3">
    <source>
        <dbReference type="SAM" id="MobiDB-lite"/>
    </source>
</evidence>
<comment type="caution">
    <text evidence="4">The sequence shown here is derived from an EMBL/GenBank/DDBJ whole genome shotgun (WGS) entry which is preliminary data.</text>
</comment>
<sequence length="237" mass="23998">MAPGPTPLLLAMLADARLPSGAHTQSAGLEPALRAGMPPAQVPAYLAARLRTVVLVEAGTAVVARHVALAGGDLAVVETAWAARTPSSALRSASRRLGRGYLRLTDRLWPVAGAPGAPAGARAGAPPGASAGVRPPRPSRPVALGLLAARAGLGATDTARLVGYDDAQTVAAAALKLAPVDPVDATAWVLAAHPLIEELAGRVANLTAPHEIPATGAPLVELWAEIHDTTTERLFSA</sequence>